<keyword evidence="3" id="KW-1185">Reference proteome</keyword>
<accession>A0AAV7SNK4</accession>
<sequence>MARLNLWAEKREWPAEEKCLSEEEHSAAGPQCQRSENQAPSRRLQINKNDEGAPVRNLLFPLKLCLKWRCKLRGKMDDLKRRGARDVGTKERAATSRLPRKNSAISKRA</sequence>
<dbReference type="AlphaFoldDB" id="A0AAV7SNK4"/>
<feature type="compositionally biased region" description="Basic and acidic residues" evidence="1">
    <location>
        <begin position="79"/>
        <end position="94"/>
    </location>
</feature>
<feature type="compositionally biased region" description="Polar residues" evidence="1">
    <location>
        <begin position="32"/>
        <end position="47"/>
    </location>
</feature>
<protein>
    <submittedName>
        <fullName evidence="2">Uncharacterized protein</fullName>
    </submittedName>
</protein>
<proteinExistence type="predicted"/>
<evidence type="ECO:0000313" key="2">
    <source>
        <dbReference type="EMBL" id="KAJ1165668.1"/>
    </source>
</evidence>
<dbReference type="EMBL" id="JANPWB010000008">
    <property type="protein sequence ID" value="KAJ1165668.1"/>
    <property type="molecule type" value="Genomic_DNA"/>
</dbReference>
<organism evidence="2 3">
    <name type="scientific">Pleurodeles waltl</name>
    <name type="common">Iberian ribbed newt</name>
    <dbReference type="NCBI Taxonomy" id="8319"/>
    <lineage>
        <taxon>Eukaryota</taxon>
        <taxon>Metazoa</taxon>
        <taxon>Chordata</taxon>
        <taxon>Craniata</taxon>
        <taxon>Vertebrata</taxon>
        <taxon>Euteleostomi</taxon>
        <taxon>Amphibia</taxon>
        <taxon>Batrachia</taxon>
        <taxon>Caudata</taxon>
        <taxon>Salamandroidea</taxon>
        <taxon>Salamandridae</taxon>
        <taxon>Pleurodelinae</taxon>
        <taxon>Pleurodeles</taxon>
    </lineage>
</organism>
<evidence type="ECO:0000256" key="1">
    <source>
        <dbReference type="SAM" id="MobiDB-lite"/>
    </source>
</evidence>
<gene>
    <name evidence="2" type="ORF">NDU88_006085</name>
</gene>
<evidence type="ECO:0000313" key="3">
    <source>
        <dbReference type="Proteomes" id="UP001066276"/>
    </source>
</evidence>
<comment type="caution">
    <text evidence="2">The sequence shown here is derived from an EMBL/GenBank/DDBJ whole genome shotgun (WGS) entry which is preliminary data.</text>
</comment>
<name>A0AAV7SNK4_PLEWA</name>
<reference evidence="2" key="1">
    <citation type="journal article" date="2022" name="bioRxiv">
        <title>Sequencing and chromosome-scale assembly of the giantPleurodeles waltlgenome.</title>
        <authorList>
            <person name="Brown T."/>
            <person name="Elewa A."/>
            <person name="Iarovenko S."/>
            <person name="Subramanian E."/>
            <person name="Araus A.J."/>
            <person name="Petzold A."/>
            <person name="Susuki M."/>
            <person name="Suzuki K.-i.T."/>
            <person name="Hayashi T."/>
            <person name="Toyoda A."/>
            <person name="Oliveira C."/>
            <person name="Osipova E."/>
            <person name="Leigh N.D."/>
            <person name="Simon A."/>
            <person name="Yun M.H."/>
        </authorList>
    </citation>
    <scope>NUCLEOTIDE SEQUENCE</scope>
    <source>
        <strain evidence="2">20211129_DDA</strain>
        <tissue evidence="2">Liver</tissue>
    </source>
</reference>
<feature type="region of interest" description="Disordered" evidence="1">
    <location>
        <begin position="79"/>
        <end position="109"/>
    </location>
</feature>
<dbReference type="Proteomes" id="UP001066276">
    <property type="component" value="Chromosome 4_2"/>
</dbReference>
<feature type="region of interest" description="Disordered" evidence="1">
    <location>
        <begin position="18"/>
        <end position="50"/>
    </location>
</feature>